<dbReference type="EMBL" id="NBTZ01000106">
    <property type="protein sequence ID" value="OTP70548.1"/>
    <property type="molecule type" value="Genomic_DNA"/>
</dbReference>
<accession>A0A242MHW7</accession>
<reference evidence="2 3" key="1">
    <citation type="submission" date="2017-03" db="EMBL/GenBank/DDBJ databases">
        <title>Genome analysis of strain PAMC 26510.</title>
        <authorList>
            <person name="Oh H.-M."/>
            <person name="Yang J.-A."/>
        </authorList>
    </citation>
    <scope>NUCLEOTIDE SEQUENCE [LARGE SCALE GENOMIC DNA]</scope>
    <source>
        <strain evidence="2 3">PAMC 26510</strain>
    </source>
</reference>
<evidence type="ECO:0000313" key="3">
    <source>
        <dbReference type="Proteomes" id="UP000194546"/>
    </source>
</evidence>
<protein>
    <submittedName>
        <fullName evidence="1">Uncharacterized protein</fullName>
    </submittedName>
</protein>
<sequence length="42" mass="5038">MKLKSGNTPSTKRCFENVRPARYDREIRATLESHRDRFLNDK</sequence>
<evidence type="ECO:0000313" key="2">
    <source>
        <dbReference type="EMBL" id="OTP75599.1"/>
    </source>
</evidence>
<dbReference type="Proteomes" id="UP000195221">
    <property type="component" value="Unassembled WGS sequence"/>
</dbReference>
<dbReference type="Proteomes" id="UP000194546">
    <property type="component" value="Unassembled WGS sequence"/>
</dbReference>
<reference evidence="1 4" key="2">
    <citation type="submission" date="2017-03" db="EMBL/GenBank/DDBJ databases">
        <title>Genome analysis of strain PAMC 26577.</title>
        <authorList>
            <person name="Oh H.-M."/>
            <person name="Yang J.-A."/>
        </authorList>
    </citation>
    <scope>NUCLEOTIDE SEQUENCE [LARGE SCALE GENOMIC DNA]</scope>
    <source>
        <strain evidence="1 4">PAMC 26577</strain>
    </source>
</reference>
<comment type="caution">
    <text evidence="1">The sequence shown here is derived from an EMBL/GenBank/DDBJ whole genome shotgun (WGS) entry which is preliminary data.</text>
</comment>
<name>A0A242MHW7_CABSO</name>
<dbReference type="AlphaFoldDB" id="A0A242MHW7"/>
<proteinExistence type="predicted"/>
<dbReference type="EMBL" id="NBTY01000073">
    <property type="protein sequence ID" value="OTP75599.1"/>
    <property type="molecule type" value="Genomic_DNA"/>
</dbReference>
<evidence type="ECO:0000313" key="4">
    <source>
        <dbReference type="Proteomes" id="UP000195221"/>
    </source>
</evidence>
<organism evidence="1 4">
    <name type="scientific">Caballeronia sordidicola</name>
    <name type="common">Burkholderia sordidicola</name>
    <dbReference type="NCBI Taxonomy" id="196367"/>
    <lineage>
        <taxon>Bacteria</taxon>
        <taxon>Pseudomonadati</taxon>
        <taxon>Pseudomonadota</taxon>
        <taxon>Betaproteobacteria</taxon>
        <taxon>Burkholderiales</taxon>
        <taxon>Burkholderiaceae</taxon>
        <taxon>Caballeronia</taxon>
    </lineage>
</organism>
<gene>
    <name evidence="2" type="ORF">PAMC26510_14245</name>
    <name evidence="1" type="ORF">PAMC26577_26200</name>
</gene>
<evidence type="ECO:0000313" key="1">
    <source>
        <dbReference type="EMBL" id="OTP70548.1"/>
    </source>
</evidence>